<feature type="chain" id="PRO_5040465589" description="Odorant binding protein" evidence="4">
    <location>
        <begin position="20"/>
        <end position="151"/>
    </location>
</feature>
<dbReference type="GO" id="GO:0005576">
    <property type="term" value="C:extracellular region"/>
    <property type="evidence" value="ECO:0007669"/>
    <property type="project" value="UniProtKB-SubCell"/>
</dbReference>
<accession>A0A9N9RYQ1</accession>
<comment type="subcellular location">
    <subcellularLocation>
        <location evidence="1">Secreted</location>
    </subcellularLocation>
</comment>
<evidence type="ECO:0000256" key="3">
    <source>
        <dbReference type="ARBA" id="ARBA00022525"/>
    </source>
</evidence>
<evidence type="ECO:0000256" key="2">
    <source>
        <dbReference type="ARBA" id="ARBA00008098"/>
    </source>
</evidence>
<dbReference type="CDD" id="cd23992">
    <property type="entry name" value="PBP_GOBP"/>
    <property type="match status" value="1"/>
</dbReference>
<evidence type="ECO:0000313" key="5">
    <source>
        <dbReference type="EMBL" id="CAG9806072.1"/>
    </source>
</evidence>
<gene>
    <name evidence="5" type="ORF">CHIRRI_LOCUS8937</name>
</gene>
<dbReference type="Proteomes" id="UP001153620">
    <property type="component" value="Chromosome 2"/>
</dbReference>
<reference evidence="5" key="1">
    <citation type="submission" date="2022-01" db="EMBL/GenBank/DDBJ databases">
        <authorList>
            <person name="King R."/>
        </authorList>
    </citation>
    <scope>NUCLEOTIDE SEQUENCE</scope>
</reference>
<dbReference type="InterPro" id="IPR006170">
    <property type="entry name" value="PBP/GOBP"/>
</dbReference>
<protein>
    <recommendedName>
        <fullName evidence="7">Odorant binding protein</fullName>
    </recommendedName>
</protein>
<reference evidence="5" key="2">
    <citation type="submission" date="2022-10" db="EMBL/GenBank/DDBJ databases">
        <authorList>
            <consortium name="ENA_rothamsted_submissions"/>
            <consortium name="culmorum"/>
            <person name="King R."/>
        </authorList>
    </citation>
    <scope>NUCLEOTIDE SEQUENCE</scope>
</reference>
<dbReference type="GO" id="GO:0005549">
    <property type="term" value="F:odorant binding"/>
    <property type="evidence" value="ECO:0007669"/>
    <property type="project" value="InterPro"/>
</dbReference>
<dbReference type="Gene3D" id="1.10.238.20">
    <property type="entry name" value="Pheromone/general odorant binding protein domain"/>
    <property type="match status" value="1"/>
</dbReference>
<evidence type="ECO:0000313" key="6">
    <source>
        <dbReference type="Proteomes" id="UP001153620"/>
    </source>
</evidence>
<comment type="similarity">
    <text evidence="2">Belongs to the PBP/GOBP family.</text>
</comment>
<dbReference type="OrthoDB" id="8184571at2759"/>
<keyword evidence="3" id="KW-0964">Secreted</keyword>
<dbReference type="Pfam" id="PF01395">
    <property type="entry name" value="PBP_GOBP"/>
    <property type="match status" value="1"/>
</dbReference>
<dbReference type="EMBL" id="OU895878">
    <property type="protein sequence ID" value="CAG9806072.1"/>
    <property type="molecule type" value="Genomic_DNA"/>
</dbReference>
<evidence type="ECO:0000256" key="1">
    <source>
        <dbReference type="ARBA" id="ARBA00004613"/>
    </source>
</evidence>
<evidence type="ECO:0000256" key="4">
    <source>
        <dbReference type="SAM" id="SignalP"/>
    </source>
</evidence>
<sequence length="151" mass="17516">MSQRIVALIFFCTATFVFANNVRITRKSSNENFNSTDIMKQCNETYPIKTEYLQDLNDTGSFSDESEKVPMCYIHCYLNKMGVISQDNQVNKEKAVNMYQIEDEEMVDDCDKEMVSASISDPCGKAYYFIRCIMTRMMIDNKDHGDEEVKK</sequence>
<organism evidence="5 6">
    <name type="scientific">Chironomus riparius</name>
    <dbReference type="NCBI Taxonomy" id="315576"/>
    <lineage>
        <taxon>Eukaryota</taxon>
        <taxon>Metazoa</taxon>
        <taxon>Ecdysozoa</taxon>
        <taxon>Arthropoda</taxon>
        <taxon>Hexapoda</taxon>
        <taxon>Insecta</taxon>
        <taxon>Pterygota</taxon>
        <taxon>Neoptera</taxon>
        <taxon>Endopterygota</taxon>
        <taxon>Diptera</taxon>
        <taxon>Nematocera</taxon>
        <taxon>Chironomoidea</taxon>
        <taxon>Chironomidae</taxon>
        <taxon>Chironominae</taxon>
        <taxon>Chironomus</taxon>
    </lineage>
</organism>
<feature type="signal peptide" evidence="4">
    <location>
        <begin position="1"/>
        <end position="19"/>
    </location>
</feature>
<proteinExistence type="inferred from homology"/>
<dbReference type="InterPro" id="IPR036728">
    <property type="entry name" value="PBP_GOBP_sf"/>
</dbReference>
<dbReference type="SMART" id="SM00708">
    <property type="entry name" value="PhBP"/>
    <property type="match status" value="1"/>
</dbReference>
<name>A0A9N9RYQ1_9DIPT</name>
<evidence type="ECO:0008006" key="7">
    <source>
        <dbReference type="Google" id="ProtNLM"/>
    </source>
</evidence>
<dbReference type="SUPFAM" id="SSF47565">
    <property type="entry name" value="Insect pheromone/odorant-binding proteins"/>
    <property type="match status" value="1"/>
</dbReference>
<keyword evidence="4" id="KW-0732">Signal</keyword>
<keyword evidence="6" id="KW-1185">Reference proteome</keyword>
<dbReference type="AlphaFoldDB" id="A0A9N9RYQ1"/>